<protein>
    <submittedName>
        <fullName evidence="3">Type VI secretion system tip protein VgrG</fullName>
    </submittedName>
</protein>
<dbReference type="InterPro" id="IPR006533">
    <property type="entry name" value="T6SS_Vgr_RhsGE"/>
</dbReference>
<dbReference type="Gene3D" id="3.55.50.10">
    <property type="entry name" value="Baseplate protein-like domains"/>
    <property type="match status" value="1"/>
</dbReference>
<dbReference type="Gene3D" id="2.40.50.230">
    <property type="entry name" value="Gp5 N-terminal domain"/>
    <property type="match status" value="1"/>
</dbReference>
<keyword evidence="4" id="KW-1185">Reference proteome</keyword>
<dbReference type="RefSeq" id="WP_248938757.1">
    <property type="nucleotide sequence ID" value="NZ_JAKIKS010000006.1"/>
</dbReference>
<feature type="domain" description="Gp5/Type VI secretion system Vgr protein OB-fold" evidence="2">
    <location>
        <begin position="388"/>
        <end position="452"/>
    </location>
</feature>
<evidence type="ECO:0000313" key="3">
    <source>
        <dbReference type="EMBL" id="MCL1123471.1"/>
    </source>
</evidence>
<dbReference type="Proteomes" id="UP001203423">
    <property type="component" value="Unassembled WGS sequence"/>
</dbReference>
<proteinExistence type="inferred from homology"/>
<evidence type="ECO:0000313" key="4">
    <source>
        <dbReference type="Proteomes" id="UP001203423"/>
    </source>
</evidence>
<dbReference type="NCBIfam" id="TIGR01646">
    <property type="entry name" value="vgr_GE"/>
    <property type="match status" value="1"/>
</dbReference>
<comment type="similarity">
    <text evidence="1">Belongs to the VgrG protein family.</text>
</comment>
<dbReference type="Gene3D" id="2.30.110.50">
    <property type="match status" value="1"/>
</dbReference>
<evidence type="ECO:0000259" key="2">
    <source>
        <dbReference type="Pfam" id="PF04717"/>
    </source>
</evidence>
<dbReference type="InterPro" id="IPR017847">
    <property type="entry name" value="T6SS_RhsGE_Vgr_subset"/>
</dbReference>
<dbReference type="InterPro" id="IPR006531">
    <property type="entry name" value="Gp5/Vgr_OB"/>
</dbReference>
<sequence length="509" mass="56635">MSIIENSLKFSAVGWDENSFNVNSFSGEEAMSSLYHFDIELTTDDYDIDVASLLNAEASFTITVGEQAPQFFHGILSKVSIQNEIDDRLCIKVQLVPKLWALTLGVGSQLFLEQSVPDVIATVLDDRDCNGIVFTYQINMSQEYDKQDFICKYNESAFGFISRLMEQEGIFYYFEQLSDKEVLHISDTKMIHQEKPDTNAIIYGRGAGQQTSMAPELVTEFNVNIARQPKDVLLKGYLYSRPDLPPEGKAQVSDTGIGRVYCHGDRFLCQSHADKLATIKAEQLNCVANTHFGHSSVSWLQPGYLFNLKGYMVKSVDQQYLLIGIKHEGRQASEFNLNIDDKKDYYTNRFSCIPASLPYRDQLKTARPVVNGTIHAVIDAASSSAMLDDEGRYKVKFPFDLSDTEGGQASYWVRMAQPYGGSGHGMHFPLLKGTEVILTFEEGDPDRPLILSTAPNPENPSLVTDSNSNQNVIQSASGNQMVMDDSSSGKSITLKSEGATITFGNFTLD</sequence>
<accession>A0ABT0L8G6</accession>
<dbReference type="NCBIfam" id="TIGR03361">
    <property type="entry name" value="VI_Rhs_Vgr"/>
    <property type="match status" value="1"/>
</dbReference>
<organism evidence="3 4">
    <name type="scientific">Shewanella surugensis</name>
    <dbReference type="NCBI Taxonomy" id="212020"/>
    <lineage>
        <taxon>Bacteria</taxon>
        <taxon>Pseudomonadati</taxon>
        <taxon>Pseudomonadota</taxon>
        <taxon>Gammaproteobacteria</taxon>
        <taxon>Alteromonadales</taxon>
        <taxon>Shewanellaceae</taxon>
        <taxon>Shewanella</taxon>
    </lineage>
</organism>
<name>A0ABT0L8G6_9GAMM</name>
<dbReference type="SUPFAM" id="SSF69255">
    <property type="entry name" value="gp5 N-terminal domain-like"/>
    <property type="match status" value="1"/>
</dbReference>
<evidence type="ECO:0000256" key="1">
    <source>
        <dbReference type="ARBA" id="ARBA00005558"/>
    </source>
</evidence>
<dbReference type="SUPFAM" id="SSF69279">
    <property type="entry name" value="Phage tail proteins"/>
    <property type="match status" value="2"/>
</dbReference>
<comment type="caution">
    <text evidence="3">The sequence shown here is derived from an EMBL/GenBank/DDBJ whole genome shotgun (WGS) entry which is preliminary data.</text>
</comment>
<reference evidence="3 4" key="1">
    <citation type="submission" date="2022-01" db="EMBL/GenBank/DDBJ databases">
        <title>Whole genome-based taxonomy of the Shewanellaceae.</title>
        <authorList>
            <person name="Martin-Rodriguez A.J."/>
        </authorList>
    </citation>
    <scope>NUCLEOTIDE SEQUENCE [LARGE SCALE GENOMIC DNA]</scope>
    <source>
        <strain evidence="3 4">DSM 17177</strain>
    </source>
</reference>
<dbReference type="Pfam" id="PF05954">
    <property type="entry name" value="Phage_GPD"/>
    <property type="match status" value="1"/>
</dbReference>
<dbReference type="EMBL" id="JAKIKS010000006">
    <property type="protein sequence ID" value="MCL1123471.1"/>
    <property type="molecule type" value="Genomic_DNA"/>
</dbReference>
<dbReference type="Gene3D" id="4.10.220.110">
    <property type="match status" value="1"/>
</dbReference>
<gene>
    <name evidence="3" type="primary">vgrG</name>
    <name evidence="3" type="ORF">L2764_02975</name>
</gene>
<dbReference type="InterPro" id="IPR037026">
    <property type="entry name" value="Vgr_OB-fold_dom_sf"/>
</dbReference>
<dbReference type="Pfam" id="PF04717">
    <property type="entry name" value="Phage_base_V"/>
    <property type="match status" value="1"/>
</dbReference>